<keyword evidence="3" id="KW-1133">Transmembrane helix</keyword>
<protein>
    <recommendedName>
        <fullName evidence="4">HTH cro/C1-type domain-containing protein</fullName>
    </recommendedName>
</protein>
<keyword evidence="3" id="KW-0812">Transmembrane</keyword>
<dbReference type="Gene3D" id="1.10.260.40">
    <property type="entry name" value="lambda repressor-like DNA-binding domains"/>
    <property type="match status" value="1"/>
</dbReference>
<keyword evidence="3" id="KW-0472">Membrane</keyword>
<evidence type="ECO:0000256" key="2">
    <source>
        <dbReference type="SAM" id="MobiDB-lite"/>
    </source>
</evidence>
<dbReference type="PROSITE" id="PS50943">
    <property type="entry name" value="HTH_CROC1"/>
    <property type="match status" value="1"/>
</dbReference>
<dbReference type="GO" id="GO:0003677">
    <property type="term" value="F:DNA binding"/>
    <property type="evidence" value="ECO:0007669"/>
    <property type="project" value="UniProtKB-KW"/>
</dbReference>
<accession>A0A640N0H1</accession>
<dbReference type="PANTHER" id="PTHR46558">
    <property type="entry name" value="TRACRIPTIONAL REGULATORY PROTEIN-RELATED-RELATED"/>
    <property type="match status" value="1"/>
</dbReference>
<dbReference type="InterPro" id="IPR010982">
    <property type="entry name" value="Lambda_DNA-bd_dom_sf"/>
</dbReference>
<proteinExistence type="predicted"/>
<feature type="transmembrane region" description="Helical" evidence="3">
    <location>
        <begin position="92"/>
        <end position="110"/>
    </location>
</feature>
<sequence>MKLAEQIRKHRKENDLTQDQLATELHTTRQTVSKWEQGTIEPNAQMIVQLAQRFDISTDELLTGQTSHPYKREESQSYPEHLNFWDFLSQKWWFVLILVVIVCGTITQIFTS</sequence>
<dbReference type="CDD" id="cd00093">
    <property type="entry name" value="HTH_XRE"/>
    <property type="match status" value="1"/>
</dbReference>
<name>A0A640N0H1_BACAN</name>
<reference evidence="5" key="2">
    <citation type="submission" date="2019-12" db="EMBL/GenBank/DDBJ databases">
        <authorList>
            <person name="Hoang T.H.H."/>
            <person name="Okutani A."/>
        </authorList>
    </citation>
    <scope>NUCLEOTIDE SEQUENCE</scope>
    <source>
        <strain evidence="5">LamDB</strain>
    </source>
</reference>
<dbReference type="PANTHER" id="PTHR46558:SF15">
    <property type="entry name" value="HELIX-TURN-HELIX DOMAIN PROTEIN"/>
    <property type="match status" value="1"/>
</dbReference>
<organism evidence="5">
    <name type="scientific">Bacillus anthracis</name>
    <name type="common">anthrax bacterium</name>
    <dbReference type="NCBI Taxonomy" id="1392"/>
    <lineage>
        <taxon>Bacteria</taxon>
        <taxon>Bacillati</taxon>
        <taxon>Bacillota</taxon>
        <taxon>Bacilli</taxon>
        <taxon>Bacillales</taxon>
        <taxon>Bacillaceae</taxon>
        <taxon>Bacillus</taxon>
        <taxon>Bacillus cereus group</taxon>
    </lineage>
</organism>
<evidence type="ECO:0000256" key="1">
    <source>
        <dbReference type="ARBA" id="ARBA00023125"/>
    </source>
</evidence>
<evidence type="ECO:0000259" key="4">
    <source>
        <dbReference type="PROSITE" id="PS50943"/>
    </source>
</evidence>
<comment type="caution">
    <text evidence="5">The sequence shown here is derived from an EMBL/GenBank/DDBJ whole genome shotgun (WGS) entry which is preliminary data.</text>
</comment>
<dbReference type="SMART" id="SM00530">
    <property type="entry name" value="HTH_XRE"/>
    <property type="match status" value="1"/>
</dbReference>
<feature type="domain" description="HTH cro/C1-type" evidence="4">
    <location>
        <begin position="7"/>
        <end position="61"/>
    </location>
</feature>
<dbReference type="SUPFAM" id="SSF47413">
    <property type="entry name" value="lambda repressor-like DNA-binding domains"/>
    <property type="match status" value="1"/>
</dbReference>
<dbReference type="AlphaFoldDB" id="A0A640N0H1"/>
<evidence type="ECO:0000313" key="5">
    <source>
        <dbReference type="EMBL" id="GEU19841.1"/>
    </source>
</evidence>
<gene>
    <name evidence="5" type="ORF">LamDB_51210</name>
</gene>
<feature type="region of interest" description="Disordered" evidence="2">
    <location>
        <begin position="1"/>
        <end position="22"/>
    </location>
</feature>
<reference evidence="5" key="1">
    <citation type="submission" date="2019-12" db="EMBL/GenBank/DDBJ databases">
        <title>Epidemiological and comparative genomic analysis of Bacillus anthracis isolated from northern Vietnam.</title>
        <authorList>
            <person name="Hoang T.T.H."/>
            <person name="Dang D.A."/>
            <person name="Pham M.H."/>
            <person name="Luong M.H."/>
            <person name="Tran N.D."/>
            <person name="Nguyen T.H."/>
            <person name="Nguyen T.T."/>
            <person name="Inoue S."/>
            <person name="Morikawa S."/>
            <person name="Okutani A."/>
        </authorList>
    </citation>
    <scope>NUCLEOTIDE SEQUENCE</scope>
    <source>
        <strain evidence="5">LamDB</strain>
    </source>
</reference>
<dbReference type="EMBL" id="BLEX01000011">
    <property type="protein sequence ID" value="GEU19841.1"/>
    <property type="molecule type" value="Genomic_DNA"/>
</dbReference>
<evidence type="ECO:0000256" key="3">
    <source>
        <dbReference type="SAM" id="Phobius"/>
    </source>
</evidence>
<dbReference type="Pfam" id="PF01381">
    <property type="entry name" value="HTH_3"/>
    <property type="match status" value="1"/>
</dbReference>
<keyword evidence="1" id="KW-0238">DNA-binding</keyword>
<dbReference type="InterPro" id="IPR001387">
    <property type="entry name" value="Cro/C1-type_HTH"/>
</dbReference>